<keyword evidence="2" id="KW-0472">Membrane</keyword>
<evidence type="ECO:0000256" key="2">
    <source>
        <dbReference type="SAM" id="Phobius"/>
    </source>
</evidence>
<dbReference type="Proteomes" id="UP000186817">
    <property type="component" value="Unassembled WGS sequence"/>
</dbReference>
<evidence type="ECO:0000313" key="3">
    <source>
        <dbReference type="EMBL" id="OLP97904.1"/>
    </source>
</evidence>
<feature type="compositionally biased region" description="Basic and acidic residues" evidence="1">
    <location>
        <begin position="66"/>
        <end position="83"/>
    </location>
</feature>
<dbReference type="OrthoDB" id="10340208at2759"/>
<keyword evidence="2" id="KW-1133">Transmembrane helix</keyword>
<dbReference type="EMBL" id="LSRX01000416">
    <property type="protein sequence ID" value="OLP97904.1"/>
    <property type="molecule type" value="Genomic_DNA"/>
</dbReference>
<sequence length="230" mass="25879">MVDGPTKRAMLVTDMDRGRSIHVRLISSRQAYVCAYVPVPVVLYILLWMHDHLAKPRSIIKKVQHRMRDSDEKAADESGKQEQETSASDGESSDGGLGVRIYVQEIAFDHKPEDVDESDKVEPLLAKLWSPKVAVTKAGKLQHGYLQEATQHEELCEAILFEEAAQHEFVWHASPSASRGTLTQSDFFRGGDCNATERFSSPPLVETSRPAKDLLFGRQFGLWYTLLRVL</sequence>
<evidence type="ECO:0000313" key="4">
    <source>
        <dbReference type="Proteomes" id="UP000186817"/>
    </source>
</evidence>
<name>A0A1Q9DRY1_SYMMI</name>
<accession>A0A1Q9DRY1</accession>
<feature type="region of interest" description="Disordered" evidence="1">
    <location>
        <begin position="65"/>
        <end position="96"/>
    </location>
</feature>
<dbReference type="AlphaFoldDB" id="A0A1Q9DRY1"/>
<feature type="transmembrane region" description="Helical" evidence="2">
    <location>
        <begin position="30"/>
        <end position="49"/>
    </location>
</feature>
<reference evidence="3 4" key="1">
    <citation type="submission" date="2016-02" db="EMBL/GenBank/DDBJ databases">
        <title>Genome analysis of coral dinoflagellate symbionts highlights evolutionary adaptations to a symbiotic lifestyle.</title>
        <authorList>
            <person name="Aranda M."/>
            <person name="Li Y."/>
            <person name="Liew Y.J."/>
            <person name="Baumgarten S."/>
            <person name="Simakov O."/>
            <person name="Wilson M."/>
            <person name="Piel J."/>
            <person name="Ashoor H."/>
            <person name="Bougouffa S."/>
            <person name="Bajic V.B."/>
            <person name="Ryu T."/>
            <person name="Ravasi T."/>
            <person name="Bayer T."/>
            <person name="Micklem G."/>
            <person name="Kim H."/>
            <person name="Bhak J."/>
            <person name="Lajeunesse T.C."/>
            <person name="Voolstra C.R."/>
        </authorList>
    </citation>
    <scope>NUCLEOTIDE SEQUENCE [LARGE SCALE GENOMIC DNA]</scope>
    <source>
        <strain evidence="3 4">CCMP2467</strain>
    </source>
</reference>
<comment type="caution">
    <text evidence="3">The sequence shown here is derived from an EMBL/GenBank/DDBJ whole genome shotgun (WGS) entry which is preliminary data.</text>
</comment>
<proteinExistence type="predicted"/>
<evidence type="ECO:0000256" key="1">
    <source>
        <dbReference type="SAM" id="MobiDB-lite"/>
    </source>
</evidence>
<keyword evidence="4" id="KW-1185">Reference proteome</keyword>
<protein>
    <submittedName>
        <fullName evidence="3">Uncharacterized protein</fullName>
    </submittedName>
</protein>
<organism evidence="3 4">
    <name type="scientific">Symbiodinium microadriaticum</name>
    <name type="common">Dinoflagellate</name>
    <name type="synonym">Zooxanthella microadriatica</name>
    <dbReference type="NCBI Taxonomy" id="2951"/>
    <lineage>
        <taxon>Eukaryota</taxon>
        <taxon>Sar</taxon>
        <taxon>Alveolata</taxon>
        <taxon>Dinophyceae</taxon>
        <taxon>Suessiales</taxon>
        <taxon>Symbiodiniaceae</taxon>
        <taxon>Symbiodinium</taxon>
    </lineage>
</organism>
<keyword evidence="2" id="KW-0812">Transmembrane</keyword>
<gene>
    <name evidence="3" type="ORF">AK812_SmicGene19713</name>
</gene>